<dbReference type="Gene3D" id="3.90.550.10">
    <property type="entry name" value="Spore Coat Polysaccharide Biosynthesis Protein SpsA, Chain A"/>
    <property type="match status" value="1"/>
</dbReference>
<feature type="transmembrane region" description="Helical" evidence="1">
    <location>
        <begin position="172"/>
        <end position="190"/>
    </location>
</feature>
<protein>
    <submittedName>
        <fullName evidence="3">Glycosyltransferase family 2 protein</fullName>
    </submittedName>
</protein>
<keyword evidence="1" id="KW-1133">Transmembrane helix</keyword>
<evidence type="ECO:0000259" key="2">
    <source>
        <dbReference type="Pfam" id="PF00535"/>
    </source>
</evidence>
<comment type="caution">
    <text evidence="3">The sequence shown here is derived from an EMBL/GenBank/DDBJ whole genome shotgun (WGS) entry which is preliminary data.</text>
</comment>
<sequence>MFIIICSIVATIQFLIIIYNLLTLPPVESVKTTHTDQYREIEILVPVRNEGEKLRITIPNLVKFSENLHQITILDDRSTDNSRDILEQITAGYKKVHILTGNELPIGWTGKNHAIHQLIERSSGKYLLLIDSDTLINDHKIIDGLLSKLIDDDLDAISVIPHQRSTNGSGSIIFPLMLLWPLSTIPLLLLQQKKNILGAIACGQFILIRKDSYLEVNSYSEHPNSIIDDVQLFRAMLSKGMSVRTLWSSGSIGNNMYGSIIEALNGFAKNFFALNHTSKFMSAVWFILYSSLLISLLFVMSDPMAFLPIIIIMLSVALINIRYNYPFFGFIFSPIYLLSMISIDIYSFFKFRKGSVIWKGREVKL</sequence>
<dbReference type="Pfam" id="PF00535">
    <property type="entry name" value="Glycos_transf_2"/>
    <property type="match status" value="1"/>
</dbReference>
<evidence type="ECO:0000313" key="4">
    <source>
        <dbReference type="Proteomes" id="UP000741282"/>
    </source>
</evidence>
<reference evidence="3" key="1">
    <citation type="submission" date="2020-04" db="EMBL/GenBank/DDBJ databases">
        <authorList>
            <person name="Zhang T."/>
        </authorList>
    </citation>
    <scope>NUCLEOTIDE SEQUENCE</scope>
    <source>
        <strain evidence="3">HKST-UBA17</strain>
    </source>
</reference>
<proteinExistence type="predicted"/>
<dbReference type="PANTHER" id="PTHR43646:SF3">
    <property type="entry name" value="SLR1566 PROTEIN"/>
    <property type="match status" value="1"/>
</dbReference>
<dbReference type="EMBL" id="JAGQLN010000003">
    <property type="protein sequence ID" value="MCA9376478.1"/>
    <property type="molecule type" value="Genomic_DNA"/>
</dbReference>
<dbReference type="InterPro" id="IPR001173">
    <property type="entry name" value="Glyco_trans_2-like"/>
</dbReference>
<organism evidence="3 4">
    <name type="scientific">Candidatus Dojkabacteria bacterium</name>
    <dbReference type="NCBI Taxonomy" id="2099670"/>
    <lineage>
        <taxon>Bacteria</taxon>
        <taxon>Candidatus Dojkabacteria</taxon>
    </lineage>
</organism>
<feature type="transmembrane region" description="Helical" evidence="1">
    <location>
        <begin position="304"/>
        <end position="321"/>
    </location>
</feature>
<feature type="transmembrane region" description="Helical" evidence="1">
    <location>
        <begin position="327"/>
        <end position="349"/>
    </location>
</feature>
<feature type="domain" description="Glycosyltransferase 2-like" evidence="2">
    <location>
        <begin position="43"/>
        <end position="213"/>
    </location>
</feature>
<accession>A0A955I4H7</accession>
<evidence type="ECO:0000256" key="1">
    <source>
        <dbReference type="SAM" id="Phobius"/>
    </source>
</evidence>
<dbReference type="Proteomes" id="UP000741282">
    <property type="component" value="Unassembled WGS sequence"/>
</dbReference>
<dbReference type="PANTHER" id="PTHR43646">
    <property type="entry name" value="GLYCOSYLTRANSFERASE"/>
    <property type="match status" value="1"/>
</dbReference>
<keyword evidence="1" id="KW-0812">Transmembrane</keyword>
<dbReference type="InterPro" id="IPR029044">
    <property type="entry name" value="Nucleotide-diphossugar_trans"/>
</dbReference>
<gene>
    <name evidence="3" type="ORF">KC685_00990</name>
</gene>
<reference evidence="3" key="2">
    <citation type="journal article" date="2021" name="Microbiome">
        <title>Successional dynamics and alternative stable states in a saline activated sludge microbial community over 9 years.</title>
        <authorList>
            <person name="Wang Y."/>
            <person name="Ye J."/>
            <person name="Ju F."/>
            <person name="Liu L."/>
            <person name="Boyd J.A."/>
            <person name="Deng Y."/>
            <person name="Parks D.H."/>
            <person name="Jiang X."/>
            <person name="Yin X."/>
            <person name="Woodcroft B.J."/>
            <person name="Tyson G.W."/>
            <person name="Hugenholtz P."/>
            <person name="Polz M.F."/>
            <person name="Zhang T."/>
        </authorList>
    </citation>
    <scope>NUCLEOTIDE SEQUENCE</scope>
    <source>
        <strain evidence="3">HKST-UBA17</strain>
    </source>
</reference>
<dbReference type="AlphaFoldDB" id="A0A955I4H7"/>
<keyword evidence="1" id="KW-0472">Membrane</keyword>
<feature type="transmembrane region" description="Helical" evidence="1">
    <location>
        <begin position="280"/>
        <end position="299"/>
    </location>
</feature>
<evidence type="ECO:0000313" key="3">
    <source>
        <dbReference type="EMBL" id="MCA9376478.1"/>
    </source>
</evidence>
<name>A0A955I4H7_9BACT</name>
<dbReference type="SUPFAM" id="SSF53448">
    <property type="entry name" value="Nucleotide-diphospho-sugar transferases"/>
    <property type="match status" value="1"/>
</dbReference>